<organism evidence="6 7">
    <name type="scientific">Pendulispora rubella</name>
    <dbReference type="NCBI Taxonomy" id="2741070"/>
    <lineage>
        <taxon>Bacteria</taxon>
        <taxon>Pseudomonadati</taxon>
        <taxon>Myxococcota</taxon>
        <taxon>Myxococcia</taxon>
        <taxon>Myxococcales</taxon>
        <taxon>Sorangiineae</taxon>
        <taxon>Pendulisporaceae</taxon>
        <taxon>Pendulispora</taxon>
    </lineage>
</organism>
<dbReference type="Proteomes" id="UP001374803">
    <property type="component" value="Chromosome"/>
</dbReference>
<dbReference type="EMBL" id="CP089983">
    <property type="protein sequence ID" value="WXB03047.1"/>
    <property type="molecule type" value="Genomic_DNA"/>
</dbReference>
<keyword evidence="1 4" id="KW-0812">Transmembrane</keyword>
<dbReference type="PANTHER" id="PTHR42910:SF1">
    <property type="entry name" value="MAJOR FACILITATOR SUPERFAMILY (MFS) PROFILE DOMAIN-CONTAINING PROTEIN"/>
    <property type="match status" value="1"/>
</dbReference>
<feature type="transmembrane region" description="Helical" evidence="4">
    <location>
        <begin position="278"/>
        <end position="295"/>
    </location>
</feature>
<gene>
    <name evidence="6" type="ORF">LVJ94_39840</name>
</gene>
<evidence type="ECO:0000313" key="7">
    <source>
        <dbReference type="Proteomes" id="UP001374803"/>
    </source>
</evidence>
<dbReference type="PROSITE" id="PS50850">
    <property type="entry name" value="MFS"/>
    <property type="match status" value="1"/>
</dbReference>
<dbReference type="SUPFAM" id="SSF103473">
    <property type="entry name" value="MFS general substrate transporter"/>
    <property type="match status" value="1"/>
</dbReference>
<feature type="transmembrane region" description="Helical" evidence="4">
    <location>
        <begin position="105"/>
        <end position="128"/>
    </location>
</feature>
<feature type="transmembrane region" description="Helical" evidence="4">
    <location>
        <begin position="370"/>
        <end position="388"/>
    </location>
</feature>
<keyword evidence="3 4" id="KW-0472">Membrane</keyword>
<dbReference type="PROSITE" id="PS51257">
    <property type="entry name" value="PROKAR_LIPOPROTEIN"/>
    <property type="match status" value="1"/>
</dbReference>
<name>A0ABZ2KX38_9BACT</name>
<protein>
    <submittedName>
        <fullName evidence="6">MFS transporter</fullName>
    </submittedName>
</protein>
<keyword evidence="7" id="KW-1185">Reference proteome</keyword>
<feature type="transmembrane region" description="Helical" evidence="4">
    <location>
        <begin position="341"/>
        <end position="363"/>
    </location>
</feature>
<feature type="transmembrane region" description="Helical" evidence="4">
    <location>
        <begin position="220"/>
        <end position="239"/>
    </location>
</feature>
<proteinExistence type="predicted"/>
<feature type="transmembrane region" description="Helical" evidence="4">
    <location>
        <begin position="78"/>
        <end position="99"/>
    </location>
</feature>
<dbReference type="Gene3D" id="1.20.1250.20">
    <property type="entry name" value="MFS general substrate transporter like domains"/>
    <property type="match status" value="1"/>
</dbReference>
<feature type="transmembrane region" description="Helical" evidence="4">
    <location>
        <begin position="12"/>
        <end position="31"/>
    </location>
</feature>
<feature type="transmembrane region" description="Helical" evidence="4">
    <location>
        <begin position="251"/>
        <end position="272"/>
    </location>
</feature>
<evidence type="ECO:0000256" key="2">
    <source>
        <dbReference type="ARBA" id="ARBA00022989"/>
    </source>
</evidence>
<dbReference type="RefSeq" id="WP_394832674.1">
    <property type="nucleotide sequence ID" value="NZ_CP089929.1"/>
</dbReference>
<evidence type="ECO:0000313" key="6">
    <source>
        <dbReference type="EMBL" id="WXB03047.1"/>
    </source>
</evidence>
<sequence length="406" mass="42211">MGSRNGALSSYGTLLFSVACGLAVANVYFAQPLLDAMAARFGIPHATVGIVVTVTQVGYGLGLLLLVPLGDRLNRRKLIVRQSVLSAMALVAAGSALTAPWLLGAMAFVGLLAVVTQTLVAFGATLAAPEQRGRVVGVITSGIVLGILLARTVAGALADLAGWRSVYFVSAALTLVIAALLHRVLPAEDTGRETTPYFKLVSSVFTLFVEEPLLRIRATIALLMFASVTVLWTPMVLPLSAPPFSLSHTQIGAFGLAGAAGALGAARAGGWADRGHERTVTALGLLLMLVSWLPIGMMKQSLWALAAGVVVFDLGLQSTHVTSQTVLYGALPADAHSRITAGYMICYSIGCALGSVVSTAVYVRGGWEAVCMLGAAINGVALAFWAVTLRRAPHLLRKSPSTLPTP</sequence>
<feature type="transmembrane region" description="Helical" evidence="4">
    <location>
        <begin position="166"/>
        <end position="185"/>
    </location>
</feature>
<evidence type="ECO:0000256" key="1">
    <source>
        <dbReference type="ARBA" id="ARBA00022692"/>
    </source>
</evidence>
<feature type="domain" description="Major facilitator superfamily (MFS) profile" evidence="5">
    <location>
        <begin position="5"/>
        <end position="393"/>
    </location>
</feature>
<evidence type="ECO:0000256" key="4">
    <source>
        <dbReference type="SAM" id="Phobius"/>
    </source>
</evidence>
<dbReference type="InterPro" id="IPR011701">
    <property type="entry name" value="MFS"/>
</dbReference>
<dbReference type="PANTHER" id="PTHR42910">
    <property type="entry name" value="TRANSPORTER SCO4007-RELATED"/>
    <property type="match status" value="1"/>
</dbReference>
<accession>A0ABZ2KX38</accession>
<feature type="transmembrane region" description="Helical" evidence="4">
    <location>
        <begin position="135"/>
        <end position="154"/>
    </location>
</feature>
<dbReference type="InterPro" id="IPR020846">
    <property type="entry name" value="MFS_dom"/>
</dbReference>
<dbReference type="Pfam" id="PF07690">
    <property type="entry name" value="MFS_1"/>
    <property type="match status" value="1"/>
</dbReference>
<keyword evidence="2 4" id="KW-1133">Transmembrane helix</keyword>
<feature type="transmembrane region" description="Helical" evidence="4">
    <location>
        <begin position="43"/>
        <end position="66"/>
    </location>
</feature>
<evidence type="ECO:0000256" key="3">
    <source>
        <dbReference type="ARBA" id="ARBA00023136"/>
    </source>
</evidence>
<dbReference type="InterPro" id="IPR036259">
    <property type="entry name" value="MFS_trans_sf"/>
</dbReference>
<dbReference type="CDD" id="cd17324">
    <property type="entry name" value="MFS_NepI_like"/>
    <property type="match status" value="1"/>
</dbReference>
<reference evidence="6" key="1">
    <citation type="submission" date="2021-12" db="EMBL/GenBank/DDBJ databases">
        <title>Discovery of the Pendulisporaceae a myxobacterial family with distinct sporulation behavior and unique specialized metabolism.</title>
        <authorList>
            <person name="Garcia R."/>
            <person name="Popoff A."/>
            <person name="Bader C.D."/>
            <person name="Loehr J."/>
            <person name="Walesch S."/>
            <person name="Walt C."/>
            <person name="Boldt J."/>
            <person name="Bunk B."/>
            <person name="Haeckl F.J.F.P.J."/>
            <person name="Gunesch A.P."/>
            <person name="Birkelbach J."/>
            <person name="Nuebel U."/>
            <person name="Pietschmann T."/>
            <person name="Bach T."/>
            <person name="Mueller R."/>
        </authorList>
    </citation>
    <scope>NUCLEOTIDE SEQUENCE</scope>
    <source>
        <strain evidence="6">MSr11367</strain>
    </source>
</reference>
<evidence type="ECO:0000259" key="5">
    <source>
        <dbReference type="PROSITE" id="PS50850"/>
    </source>
</evidence>